<gene>
    <name evidence="2" type="ORF">DAERI_010066</name>
</gene>
<keyword evidence="3" id="KW-1185">Reference proteome</keyword>
<name>A0A2I9CR15_9DEIO</name>
<dbReference type="RefSeq" id="WP_133161932.1">
    <property type="nucleotide sequence ID" value="NZ_BFAG01000001.1"/>
</dbReference>
<sequence length="85" mass="9288">MAMAIARDAGFNTKNTSSTASSAAPVAGLTAADERRIRKDQRDLSRLYKQLDHLPMQSADADPNPWFGREPEDLSAIIGNTKPLF</sequence>
<feature type="region of interest" description="Disordered" evidence="1">
    <location>
        <begin position="1"/>
        <end position="35"/>
    </location>
</feature>
<dbReference type="Proteomes" id="UP000236569">
    <property type="component" value="Unassembled WGS sequence"/>
</dbReference>
<organism evidence="2 3">
    <name type="scientific">Deinococcus aerius</name>
    <dbReference type="NCBI Taxonomy" id="200253"/>
    <lineage>
        <taxon>Bacteria</taxon>
        <taxon>Thermotogati</taxon>
        <taxon>Deinococcota</taxon>
        <taxon>Deinococci</taxon>
        <taxon>Deinococcales</taxon>
        <taxon>Deinococcaceae</taxon>
        <taxon>Deinococcus</taxon>
    </lineage>
</organism>
<proteinExistence type="predicted"/>
<evidence type="ECO:0000313" key="2">
    <source>
        <dbReference type="EMBL" id="GBF03894.1"/>
    </source>
</evidence>
<reference evidence="3" key="1">
    <citation type="submission" date="2018-01" db="EMBL/GenBank/DDBJ databases">
        <title>Draft Genome Sequence of the Radioresistant Bacterium Deinococcus aerius TR0125, Isolated from the Higher Atmosphere above Japan.</title>
        <authorList>
            <person name="Satoh K."/>
            <person name="Arai H."/>
            <person name="Sanzen T."/>
            <person name="Kawaguchi Y."/>
            <person name="Hayashi H."/>
            <person name="Yokobori S."/>
            <person name="Yamagishi A."/>
            <person name="Oono Y."/>
            <person name="Narumi I."/>
        </authorList>
    </citation>
    <scope>NUCLEOTIDE SEQUENCE [LARGE SCALE GENOMIC DNA]</scope>
    <source>
        <strain evidence="3">TR0125</strain>
    </source>
</reference>
<dbReference type="EMBL" id="BFAG01000001">
    <property type="protein sequence ID" value="GBF03894.1"/>
    <property type="molecule type" value="Genomic_DNA"/>
</dbReference>
<evidence type="ECO:0000256" key="1">
    <source>
        <dbReference type="SAM" id="MobiDB-lite"/>
    </source>
</evidence>
<comment type="caution">
    <text evidence="2">The sequence shown here is derived from an EMBL/GenBank/DDBJ whole genome shotgun (WGS) entry which is preliminary data.</text>
</comment>
<accession>A0A2I9CR15</accession>
<protein>
    <submittedName>
        <fullName evidence="2">Uncharacterized protein</fullName>
    </submittedName>
</protein>
<evidence type="ECO:0000313" key="3">
    <source>
        <dbReference type="Proteomes" id="UP000236569"/>
    </source>
</evidence>
<dbReference type="AlphaFoldDB" id="A0A2I9CR15"/>